<accession>Q4UI20</accession>
<reference evidence="1 4" key="1">
    <citation type="journal article" date="2005" name="Science">
        <title>Genome of the host-cell transforming parasite Theileria annulata compared with T. parva.</title>
        <authorList>
            <person name="Pain A."/>
            <person name="Renauld H."/>
            <person name="Berriman M."/>
            <person name="Murphy L."/>
            <person name="Yeats C.A."/>
            <person name="Weir W."/>
            <person name="Kerhornou A."/>
            <person name="Aslett M."/>
            <person name="Bishop R."/>
            <person name="Bouchier C."/>
            <person name="Cochet M."/>
            <person name="Coulson R.M.R."/>
            <person name="Cronin A."/>
            <person name="de Villiers E.P."/>
            <person name="Fraser A."/>
            <person name="Fosker N."/>
            <person name="Gardner M."/>
            <person name="Goble A."/>
            <person name="Griffiths-Jones S."/>
            <person name="Harris D.E."/>
            <person name="Katzer F."/>
            <person name="Larke N."/>
            <person name="Lord A."/>
            <person name="Maser P."/>
            <person name="McKellar S."/>
            <person name="Mooney P."/>
            <person name="Morton F."/>
            <person name="Nene V."/>
            <person name="O'Neil S."/>
            <person name="Price C."/>
            <person name="Quail M.A."/>
            <person name="Rabbinowitsch E."/>
            <person name="Rawlings N.D."/>
            <person name="Rutter S."/>
            <person name="Saunders D."/>
            <person name="Seeger K."/>
            <person name="Shah T."/>
            <person name="Squares R."/>
            <person name="Squares S."/>
            <person name="Tivey A."/>
            <person name="Walker A.R."/>
            <person name="Woodward J."/>
            <person name="Dobbelaere D.A.E."/>
            <person name="Langsley G."/>
            <person name="Rajandream M.A."/>
            <person name="McKeever D."/>
            <person name="Shiels B."/>
            <person name="Tait A."/>
            <person name="Barrell B.G."/>
            <person name="Hall N."/>
        </authorList>
    </citation>
    <scope>NUCLEOTIDE SEQUENCE [LARGE SCALE GENOMIC DNA]</scope>
    <source>
        <strain evidence="4">Ankara</strain>
        <strain evidence="1">Ankara isolate clone C9</strain>
    </source>
</reference>
<dbReference type="FunCoup" id="Q4UI20">
    <property type="interactions" value="2"/>
</dbReference>
<protein>
    <submittedName>
        <fullName evidence="1">Uncharacterized protein</fullName>
    </submittedName>
</protein>
<dbReference type="AlphaFoldDB" id="Q4UI20"/>
<dbReference type="Pfam" id="PF23523">
    <property type="entry name" value="Microp_apicomplexa_13"/>
    <property type="match status" value="1"/>
</dbReference>
<evidence type="ECO:0000313" key="1">
    <source>
        <dbReference type="EMBL" id="CAI73269.1"/>
    </source>
</evidence>
<sequence>MVFLSRRFGHIYRTVLLDGSPANRTAKWTLALLMTGIWIYKSEKKHPRKRGIFFRDNKAEPFHEYEIEEWNSKFKRDTA</sequence>
<dbReference type="EMBL" id="UIVT01000001">
    <property type="protein sequence ID" value="SVP88970.1"/>
    <property type="molecule type" value="Genomic_DNA"/>
</dbReference>
<dbReference type="EMBL" id="UIVS01000001">
    <property type="protein sequence ID" value="SVP90112.1"/>
    <property type="molecule type" value="Genomic_DNA"/>
</dbReference>
<dbReference type="KEGG" id="tan:TA05895"/>
<dbReference type="Proteomes" id="UP000001950">
    <property type="component" value="Chromosome 1"/>
</dbReference>
<dbReference type="VEuPathDB" id="PiroplasmaDB:TA05895"/>
<dbReference type="OrthoDB" id="370029at2759"/>
<dbReference type="GeneID" id="3864282"/>
<name>Q4UI20_THEAN</name>
<dbReference type="EMBL" id="CR940347">
    <property type="protein sequence ID" value="CAI73269.1"/>
    <property type="molecule type" value="Genomic_DNA"/>
</dbReference>
<dbReference type="RefSeq" id="XP_953946.1">
    <property type="nucleotide sequence ID" value="XM_948853.1"/>
</dbReference>
<evidence type="ECO:0000313" key="3">
    <source>
        <dbReference type="EMBL" id="SVP90112.1"/>
    </source>
</evidence>
<proteinExistence type="predicted"/>
<dbReference type="InParanoid" id="Q4UI20"/>
<organism evidence="1 4">
    <name type="scientific">Theileria annulata</name>
    <dbReference type="NCBI Taxonomy" id="5874"/>
    <lineage>
        <taxon>Eukaryota</taxon>
        <taxon>Sar</taxon>
        <taxon>Alveolata</taxon>
        <taxon>Apicomplexa</taxon>
        <taxon>Aconoidasida</taxon>
        <taxon>Piroplasmida</taxon>
        <taxon>Theileriidae</taxon>
        <taxon>Theileria</taxon>
    </lineage>
</organism>
<dbReference type="eggNOG" id="ENOG502QXYD">
    <property type="taxonomic scope" value="Eukaryota"/>
</dbReference>
<reference evidence="2" key="2">
    <citation type="submission" date="2018-07" db="EMBL/GenBank/DDBJ databases">
        <authorList>
            <person name="Quirk P.G."/>
            <person name="Krulwich T.A."/>
        </authorList>
    </citation>
    <scope>NUCLEOTIDE SEQUENCE</scope>
    <source>
        <strain evidence="2">Anand</strain>
    </source>
</reference>
<evidence type="ECO:0000313" key="2">
    <source>
        <dbReference type="EMBL" id="SVP88970.1"/>
    </source>
</evidence>
<dbReference type="OMA" id="WILISEY"/>
<keyword evidence="4" id="KW-1185">Reference proteome</keyword>
<evidence type="ECO:0000313" key="4">
    <source>
        <dbReference type="Proteomes" id="UP000001950"/>
    </source>
</evidence>
<dbReference type="InterPro" id="IPR056352">
    <property type="entry name" value="Microp_apicomplexa_13"/>
</dbReference>
<gene>
    <name evidence="1" type="ORF">TA05895</name>
    <name evidence="2" type="ORF">TAT_000082200</name>
    <name evidence="3" type="ORF">TAV_000081600</name>
</gene>